<protein>
    <submittedName>
        <fullName evidence="1">Uncharacterized protein</fullName>
    </submittedName>
</protein>
<dbReference type="Gene3D" id="3.10.10.10">
    <property type="entry name" value="HIV Type 1 Reverse Transcriptase, subunit A, domain 1"/>
    <property type="match status" value="1"/>
</dbReference>
<dbReference type="InterPro" id="IPR053134">
    <property type="entry name" value="RNA-dir_DNA_polymerase"/>
</dbReference>
<organism evidence="1 2">
    <name type="scientific">Trichinella patagoniensis</name>
    <dbReference type="NCBI Taxonomy" id="990121"/>
    <lineage>
        <taxon>Eukaryota</taxon>
        <taxon>Metazoa</taxon>
        <taxon>Ecdysozoa</taxon>
        <taxon>Nematoda</taxon>
        <taxon>Enoplea</taxon>
        <taxon>Dorylaimia</taxon>
        <taxon>Trichinellida</taxon>
        <taxon>Trichinellidae</taxon>
        <taxon>Trichinella</taxon>
    </lineage>
</organism>
<proteinExistence type="predicted"/>
<dbReference type="OrthoDB" id="5856733at2759"/>
<dbReference type="PANTHER" id="PTHR24559">
    <property type="entry name" value="TRANSPOSON TY3-I GAG-POL POLYPROTEIN"/>
    <property type="match status" value="1"/>
</dbReference>
<dbReference type="AlphaFoldDB" id="A0A0V0ZCL6"/>
<keyword evidence="2" id="KW-1185">Reference proteome</keyword>
<name>A0A0V0ZCL6_9BILA</name>
<dbReference type="EMBL" id="JYDQ01000238">
    <property type="protein sequence ID" value="KRY10244.1"/>
    <property type="molecule type" value="Genomic_DNA"/>
</dbReference>
<gene>
    <name evidence="1" type="ORF">T12_13113</name>
</gene>
<dbReference type="Gene3D" id="3.30.70.270">
    <property type="match status" value="1"/>
</dbReference>
<dbReference type="Proteomes" id="UP000054783">
    <property type="component" value="Unassembled WGS sequence"/>
</dbReference>
<reference evidence="1 2" key="1">
    <citation type="submission" date="2015-01" db="EMBL/GenBank/DDBJ databases">
        <title>Evolution of Trichinella species and genotypes.</title>
        <authorList>
            <person name="Korhonen P.K."/>
            <person name="Edoardo P."/>
            <person name="Giuseppe L.R."/>
            <person name="Gasser R.B."/>
        </authorList>
    </citation>
    <scope>NUCLEOTIDE SEQUENCE [LARGE SCALE GENOMIC DNA]</scope>
    <source>
        <strain evidence="1">ISS2496</strain>
    </source>
</reference>
<dbReference type="STRING" id="990121.A0A0V0ZCL6"/>
<evidence type="ECO:0000313" key="1">
    <source>
        <dbReference type="EMBL" id="KRY10244.1"/>
    </source>
</evidence>
<accession>A0A0V0ZCL6</accession>
<comment type="caution">
    <text evidence="1">The sequence shown here is derived from an EMBL/GenBank/DDBJ whole genome shotgun (WGS) entry which is preliminary data.</text>
</comment>
<dbReference type="InterPro" id="IPR043502">
    <property type="entry name" value="DNA/RNA_pol_sf"/>
</dbReference>
<dbReference type="PANTHER" id="PTHR24559:SF444">
    <property type="entry name" value="REVERSE TRANSCRIPTASE DOMAIN-CONTAINING PROTEIN"/>
    <property type="match status" value="1"/>
</dbReference>
<dbReference type="SUPFAM" id="SSF56672">
    <property type="entry name" value="DNA/RNA polymerases"/>
    <property type="match status" value="1"/>
</dbReference>
<dbReference type="InterPro" id="IPR043128">
    <property type="entry name" value="Rev_trsase/Diguanyl_cyclase"/>
</dbReference>
<sequence length="218" mass="24759">MLSLLLLESCCDKSVAVLVRSRYEMLCSLLVLSQAEDKSAQKTRRLTTARRRLAMTVLIFWLALWRVSPGSCSLKKIFTRGGSRTPVIQNRRKLKRPSPSVDTRVEQAFPEAGKAGADSCFNCGGLGHLMVRKKDGSPLFCVDYRELNPVTRVDARPIPHIDDTLDALPEAKSCYLAYFMARRERNPAIPVPRFMLSSVSQIRCRHRRSFPYTDQERP</sequence>
<evidence type="ECO:0000313" key="2">
    <source>
        <dbReference type="Proteomes" id="UP000054783"/>
    </source>
</evidence>